<accession>A0A316EH26</accession>
<gene>
    <name evidence="5" type="ORF">BC793_14447</name>
</gene>
<keyword evidence="6" id="KW-1185">Reference proteome</keyword>
<dbReference type="Pfam" id="PF13490">
    <property type="entry name" value="zf-HC2"/>
    <property type="match status" value="1"/>
</dbReference>
<evidence type="ECO:0000313" key="5">
    <source>
        <dbReference type="EMBL" id="PWK29697.1"/>
    </source>
</evidence>
<dbReference type="EMBL" id="QGGR01000044">
    <property type="protein sequence ID" value="PWK29697.1"/>
    <property type="molecule type" value="Genomic_DNA"/>
</dbReference>
<evidence type="ECO:0000256" key="2">
    <source>
        <dbReference type="ARBA" id="ARBA00023163"/>
    </source>
</evidence>
<feature type="domain" description="Putative zinc-finger" evidence="4">
    <location>
        <begin position="11"/>
        <end position="41"/>
    </location>
</feature>
<keyword evidence="3" id="KW-0472">Membrane</keyword>
<dbReference type="AlphaFoldDB" id="A0A316EH26"/>
<feature type="transmembrane region" description="Helical" evidence="3">
    <location>
        <begin position="102"/>
        <end position="123"/>
    </location>
</feature>
<name>A0A316EH26_9ACTN</name>
<evidence type="ECO:0000259" key="4">
    <source>
        <dbReference type="Pfam" id="PF13490"/>
    </source>
</evidence>
<proteinExistence type="predicted"/>
<dbReference type="InterPro" id="IPR041916">
    <property type="entry name" value="Anti_sigma_zinc_sf"/>
</dbReference>
<organism evidence="5 6">
    <name type="scientific">Actinoplanes xinjiangensis</name>
    <dbReference type="NCBI Taxonomy" id="512350"/>
    <lineage>
        <taxon>Bacteria</taxon>
        <taxon>Bacillati</taxon>
        <taxon>Actinomycetota</taxon>
        <taxon>Actinomycetes</taxon>
        <taxon>Micromonosporales</taxon>
        <taxon>Micromonosporaceae</taxon>
        <taxon>Actinoplanes</taxon>
    </lineage>
</organism>
<dbReference type="RefSeq" id="WP_109602933.1">
    <property type="nucleotide sequence ID" value="NZ_BONA01000107.1"/>
</dbReference>
<evidence type="ECO:0000256" key="3">
    <source>
        <dbReference type="SAM" id="Phobius"/>
    </source>
</evidence>
<protein>
    <submittedName>
        <fullName evidence="5">Putative zinc finger protein</fullName>
    </submittedName>
</protein>
<dbReference type="Gene3D" id="1.10.10.1320">
    <property type="entry name" value="Anti-sigma factor, zinc-finger domain"/>
    <property type="match status" value="1"/>
</dbReference>
<evidence type="ECO:0000256" key="1">
    <source>
        <dbReference type="ARBA" id="ARBA00023015"/>
    </source>
</evidence>
<dbReference type="Proteomes" id="UP000245697">
    <property type="component" value="Unassembled WGS sequence"/>
</dbReference>
<keyword evidence="3" id="KW-0812">Transmembrane</keyword>
<dbReference type="OrthoDB" id="5242431at2"/>
<reference evidence="5 6" key="1">
    <citation type="submission" date="2018-05" db="EMBL/GenBank/DDBJ databases">
        <title>Genomic Encyclopedia of Archaeal and Bacterial Type Strains, Phase II (KMG-II): from individual species to whole genera.</title>
        <authorList>
            <person name="Goeker M."/>
        </authorList>
    </citation>
    <scope>NUCLEOTIDE SEQUENCE [LARGE SCALE GENOMIC DNA]</scope>
    <source>
        <strain evidence="5 6">DSM 45184</strain>
    </source>
</reference>
<keyword evidence="1" id="KW-0805">Transcription regulation</keyword>
<comment type="caution">
    <text evidence="5">The sequence shown here is derived from an EMBL/GenBank/DDBJ whole genome shotgun (WGS) entry which is preliminary data.</text>
</comment>
<evidence type="ECO:0000313" key="6">
    <source>
        <dbReference type="Proteomes" id="UP000245697"/>
    </source>
</evidence>
<keyword evidence="3" id="KW-1133">Transmembrane helix</keyword>
<sequence>MSDLDDHQTLHRLLGGYLLGGLDETDTERLDAHLAECAECRTELDRLSPVPEMLQRMPDARHLGGGAALAVSPAARPSSQNIETLLSRMRAEKFKETRVNRVRWLAVAAVTLVAAAGVTYGIFTNTATPPGDRPEAQPPASVQLINARFQPAPGSGLTGDAKLTPKAWGVEVSLDVSRISGNGPFLCLVRNRGGQTEQAAVWGDTPNGEAKLIGASSTKATDVDAILITDRDGKVLGTATV</sequence>
<keyword evidence="2" id="KW-0804">Transcription</keyword>
<dbReference type="InterPro" id="IPR027383">
    <property type="entry name" value="Znf_put"/>
</dbReference>